<dbReference type="Proteomes" id="UP000065473">
    <property type="component" value="Chromosome"/>
</dbReference>
<dbReference type="EMBL" id="CP013695">
    <property type="protein sequence ID" value="ALU31844.1"/>
    <property type="molecule type" value="Genomic_DNA"/>
</dbReference>
<evidence type="ECO:0000313" key="7">
    <source>
        <dbReference type="Proteomes" id="UP000060043"/>
    </source>
</evidence>
<dbReference type="InterPro" id="IPR002139">
    <property type="entry name" value="Ribo/fructo_kinase"/>
</dbReference>
<evidence type="ECO:0000256" key="2">
    <source>
        <dbReference type="ARBA" id="ARBA00022679"/>
    </source>
</evidence>
<dbReference type="CDD" id="cd01942">
    <property type="entry name" value="ribokinase_group_A"/>
    <property type="match status" value="1"/>
</dbReference>
<dbReference type="GO" id="GO:0006796">
    <property type="term" value="P:phosphate-containing compound metabolic process"/>
    <property type="evidence" value="ECO:0007669"/>
    <property type="project" value="UniProtKB-ARBA"/>
</dbReference>
<evidence type="ECO:0000256" key="3">
    <source>
        <dbReference type="ARBA" id="ARBA00022777"/>
    </source>
</evidence>
<dbReference type="AlphaFoldDB" id="A0A0U2W477"/>
<dbReference type="GO" id="GO:0016301">
    <property type="term" value="F:kinase activity"/>
    <property type="evidence" value="ECO:0007669"/>
    <property type="project" value="UniProtKB-KW"/>
</dbReference>
<dbReference type="SUPFAM" id="SSF53613">
    <property type="entry name" value="Ribokinase-like"/>
    <property type="match status" value="1"/>
</dbReference>
<keyword evidence="2" id="KW-0808">Transferase</keyword>
<comment type="similarity">
    <text evidence="1">Belongs to the carbohydrate kinase PfkB family.</text>
</comment>
<dbReference type="PRINTS" id="PR00990">
    <property type="entry name" value="RIBOKINASE"/>
</dbReference>
<dbReference type="InterPro" id="IPR002173">
    <property type="entry name" value="Carboh/pur_kinase_PfkB_CS"/>
</dbReference>
<reference evidence="7 8" key="1">
    <citation type="submission" date="2015-12" db="EMBL/GenBank/DDBJ databases">
        <title>A stable core within a dynamic pangenome in Sulfolobus acidocaldarius.</title>
        <authorList>
            <person name="Anderson R."/>
            <person name="Kouris A."/>
            <person name="Seward C."/>
            <person name="Campbell K."/>
            <person name="Whitaker R."/>
        </authorList>
    </citation>
    <scope>NUCLEOTIDE SEQUENCE [LARGE SCALE GENOMIC DNA]</scope>
    <source>
        <strain evidence="5 8">GG12-C01-09</strain>
        <strain evidence="6 7">NG05B_CO5_07</strain>
    </source>
</reference>
<dbReference type="PANTHER" id="PTHR10584:SF166">
    <property type="entry name" value="RIBOKINASE"/>
    <property type="match status" value="1"/>
</dbReference>
<dbReference type="OMA" id="EPENWIL"/>
<gene>
    <name evidence="5" type="ORF">ATY89_03610</name>
    <name evidence="6" type="ORF">ATZ20_06635</name>
</gene>
<dbReference type="PANTHER" id="PTHR10584">
    <property type="entry name" value="SUGAR KINASE"/>
    <property type="match status" value="1"/>
</dbReference>
<name>A0A0U2W477_9CREN</name>
<evidence type="ECO:0000313" key="6">
    <source>
        <dbReference type="EMBL" id="ALU31844.1"/>
    </source>
</evidence>
<protein>
    <submittedName>
        <fullName evidence="6">Sugar kinase</fullName>
    </submittedName>
</protein>
<evidence type="ECO:0000256" key="1">
    <source>
        <dbReference type="ARBA" id="ARBA00010688"/>
    </source>
</evidence>
<dbReference type="InterPro" id="IPR011611">
    <property type="entry name" value="PfkB_dom"/>
</dbReference>
<dbReference type="Proteomes" id="UP000060043">
    <property type="component" value="Chromosome"/>
</dbReference>
<keyword evidence="3 6" id="KW-0418">Kinase</keyword>
<accession>A0A0U2W477</accession>
<dbReference type="PROSITE" id="PS00583">
    <property type="entry name" value="PFKB_KINASES_1"/>
    <property type="match status" value="1"/>
</dbReference>
<proteinExistence type="inferred from homology"/>
<organism evidence="6 7">
    <name type="scientific">Sulfolobus acidocaldarius</name>
    <dbReference type="NCBI Taxonomy" id="2285"/>
    <lineage>
        <taxon>Archaea</taxon>
        <taxon>Thermoproteota</taxon>
        <taxon>Thermoprotei</taxon>
        <taxon>Sulfolobales</taxon>
        <taxon>Sulfolobaceae</taxon>
        <taxon>Sulfolobus</taxon>
    </lineage>
</organism>
<dbReference type="PaxDb" id="1435377-SUSAZ_02495"/>
<dbReference type="GeneID" id="14551078"/>
<dbReference type="OrthoDB" id="26949at2157"/>
<dbReference type="EMBL" id="CP013694">
    <property type="protein sequence ID" value="ALU29118.1"/>
    <property type="molecule type" value="Genomic_DNA"/>
</dbReference>
<dbReference type="RefSeq" id="WP_011277450.1">
    <property type="nucleotide sequence ID" value="NZ_BHWZ01000001.1"/>
</dbReference>
<evidence type="ECO:0000259" key="4">
    <source>
        <dbReference type="Pfam" id="PF00294"/>
    </source>
</evidence>
<evidence type="ECO:0000313" key="8">
    <source>
        <dbReference type="Proteomes" id="UP000065473"/>
    </source>
</evidence>
<evidence type="ECO:0000313" key="5">
    <source>
        <dbReference type="EMBL" id="ALU29118.1"/>
    </source>
</evidence>
<feature type="domain" description="Carbohydrate kinase PfkB" evidence="4">
    <location>
        <begin position="6"/>
        <end position="267"/>
    </location>
</feature>
<dbReference type="Pfam" id="PF00294">
    <property type="entry name" value="PfkB"/>
    <property type="match status" value="1"/>
</dbReference>
<sequence>MKPLHLSVGRINIDIIAKINKIPDIDEFETTDTLEILPGGAAVNYAVAINKFGHSIKILSKIGKDSLVSYVLERIAEMGVGLDYVEETNLPQSMALIFLRDNGSISMVRKLGSSILLDKEDIKKVFGLFDVIHFASISPDIVVRDPYAKLITYDPGPNSSKIPENFGNADIIYLNERESTKVKIESLKARLIVIKMGSKGAKVISENEECYCEPYKVQTVLDTTGAGDVFDAAFNYAYVQGYSIEDTLRFAVTASALKVMRIGGINSPTREEVMNALNAYTPNTKCK</sequence>
<dbReference type="STRING" id="1435377.SUSAZ_02495"/>
<dbReference type="InterPro" id="IPR029056">
    <property type="entry name" value="Ribokinase-like"/>
</dbReference>
<dbReference type="Gene3D" id="3.40.1190.20">
    <property type="match status" value="1"/>
</dbReference>